<proteinExistence type="predicted"/>
<evidence type="ECO:0000256" key="1">
    <source>
        <dbReference type="SAM" id="MobiDB-lite"/>
    </source>
</evidence>
<reference evidence="3" key="1">
    <citation type="journal article" date="2013" name="Nat. Genet.">
        <title>The duck genome and transcriptome provide insight into an avian influenza virus reservoir species.</title>
        <authorList>
            <person name="Huang Y."/>
            <person name="Li Y."/>
            <person name="Burt D.W."/>
            <person name="Chen H."/>
            <person name="Zhang Y."/>
            <person name="Qian W."/>
            <person name="Kim H."/>
            <person name="Gan S."/>
            <person name="Zhao Y."/>
            <person name="Li J."/>
            <person name="Yi K."/>
            <person name="Feng H."/>
            <person name="Zhu P."/>
            <person name="Li B."/>
            <person name="Liu Q."/>
            <person name="Fairley S."/>
            <person name="Magor K.E."/>
            <person name="Du Z."/>
            <person name="Hu X."/>
            <person name="Goodman L."/>
            <person name="Tafer H."/>
            <person name="Vignal A."/>
            <person name="Lee T."/>
            <person name="Kim K.W."/>
            <person name="Sheng Z."/>
            <person name="An Y."/>
            <person name="Searle S."/>
            <person name="Herrero J."/>
            <person name="Groenen M.A."/>
            <person name="Crooijmans R.P."/>
            <person name="Faraut T."/>
            <person name="Cai Q."/>
            <person name="Webster R.G."/>
            <person name="Aldridge J.R."/>
            <person name="Warren W.C."/>
            <person name="Bartschat S."/>
            <person name="Kehr S."/>
            <person name="Marz M."/>
            <person name="Stadler P.F."/>
            <person name="Smith J."/>
            <person name="Kraus R.H."/>
            <person name="Zhao Y."/>
            <person name="Ren L."/>
            <person name="Fei J."/>
            <person name="Morisson M."/>
            <person name="Kaiser P."/>
            <person name="Griffin D.K."/>
            <person name="Rao M."/>
            <person name="Pitel F."/>
            <person name="Wang J."/>
            <person name="Li N."/>
        </authorList>
    </citation>
    <scope>NUCLEOTIDE SEQUENCE [LARGE SCALE GENOMIC DNA]</scope>
</reference>
<gene>
    <name evidence="2" type="ORF">Anapl_18435</name>
</gene>
<dbReference type="Proteomes" id="UP000296049">
    <property type="component" value="Unassembled WGS sequence"/>
</dbReference>
<dbReference type="AlphaFoldDB" id="R0KLG3"/>
<sequence length="299" mass="33823">MASKGLLKPADTEDQEELHRESAWSNDSNFSFLTDVVLLRLHDPTIQSRKKSQLLHSRSHLCLLLAGCESPALALVTKEQEPVQYTWVSSLTSTVQEIQRVTKEDLSCSQVEIFHITDAFMVTKCEYHDLTRTMDFSKMRGSNESRIILVSARTAERDWKVNNLLDHLAMSSKQFAYEVSVVSSHREKIKTKESRQTTVPIQATLVVEGRCGKEPRRYAPALPAALTERAITLRRCSVTSVMQSTSCTMVIIPAKHKIVNTLGRSQYTKSPNHEQKPDCTLGSDYDTFDLRSGKQFVMK</sequence>
<name>R0KLG3_ANAPL</name>
<evidence type="ECO:0000313" key="2">
    <source>
        <dbReference type="EMBL" id="EOA94008.1"/>
    </source>
</evidence>
<protein>
    <submittedName>
        <fullName evidence="2">Uncharacterized protein</fullName>
    </submittedName>
</protein>
<evidence type="ECO:0000313" key="3">
    <source>
        <dbReference type="Proteomes" id="UP000296049"/>
    </source>
</evidence>
<feature type="region of interest" description="Disordered" evidence="1">
    <location>
        <begin position="1"/>
        <end position="22"/>
    </location>
</feature>
<keyword evidence="3" id="KW-1185">Reference proteome</keyword>
<organism evidence="2 3">
    <name type="scientific">Anas platyrhynchos</name>
    <name type="common">Mallard</name>
    <name type="synonym">Anas boschas</name>
    <dbReference type="NCBI Taxonomy" id="8839"/>
    <lineage>
        <taxon>Eukaryota</taxon>
        <taxon>Metazoa</taxon>
        <taxon>Chordata</taxon>
        <taxon>Craniata</taxon>
        <taxon>Vertebrata</taxon>
        <taxon>Euteleostomi</taxon>
        <taxon>Archelosauria</taxon>
        <taxon>Archosauria</taxon>
        <taxon>Dinosauria</taxon>
        <taxon>Saurischia</taxon>
        <taxon>Theropoda</taxon>
        <taxon>Coelurosauria</taxon>
        <taxon>Aves</taxon>
        <taxon>Neognathae</taxon>
        <taxon>Galloanserae</taxon>
        <taxon>Anseriformes</taxon>
        <taxon>Anatidae</taxon>
        <taxon>Anatinae</taxon>
        <taxon>Anas</taxon>
    </lineage>
</organism>
<dbReference type="EMBL" id="KB745151">
    <property type="protein sequence ID" value="EOA94008.1"/>
    <property type="molecule type" value="Genomic_DNA"/>
</dbReference>
<accession>R0KLG3</accession>